<protein>
    <submittedName>
        <fullName evidence="4">Mce family protein Mce1C</fullName>
    </submittedName>
</protein>
<proteinExistence type="predicted"/>
<feature type="domain" description="Mammalian cell entry C-terminal" evidence="3">
    <location>
        <begin position="146"/>
        <end position="330"/>
    </location>
</feature>
<dbReference type="Proteomes" id="UP001154400">
    <property type="component" value="Chromosome"/>
</dbReference>
<dbReference type="GO" id="GO:0005576">
    <property type="term" value="C:extracellular region"/>
    <property type="evidence" value="ECO:0007669"/>
    <property type="project" value="TreeGrafter"/>
</dbReference>
<dbReference type="InterPro" id="IPR003399">
    <property type="entry name" value="Mce/MlaD"/>
</dbReference>
<dbReference type="Pfam" id="PF02470">
    <property type="entry name" value="MlaD"/>
    <property type="match status" value="1"/>
</dbReference>
<keyword evidence="1" id="KW-0472">Membrane</keyword>
<dbReference type="InterPro" id="IPR005693">
    <property type="entry name" value="Mce"/>
</dbReference>
<evidence type="ECO:0000256" key="1">
    <source>
        <dbReference type="SAM" id="Phobius"/>
    </source>
</evidence>
<evidence type="ECO:0000259" key="2">
    <source>
        <dbReference type="Pfam" id="PF02470"/>
    </source>
</evidence>
<keyword evidence="1" id="KW-0812">Transmembrane</keyword>
<dbReference type="RefSeq" id="WP_013414667.1">
    <property type="nucleotide sequence ID" value="NC_014659.1"/>
</dbReference>
<dbReference type="AlphaFoldDB" id="A0A3S5Y1X9"/>
<dbReference type="Pfam" id="PF11887">
    <property type="entry name" value="Mce4_CUP1"/>
    <property type="match status" value="1"/>
</dbReference>
<dbReference type="NCBIfam" id="TIGR00996">
    <property type="entry name" value="Mtu_fam_mce"/>
    <property type="match status" value="1"/>
</dbReference>
<evidence type="ECO:0000313" key="4">
    <source>
        <dbReference type="EMBL" id="CBH46547.1"/>
    </source>
</evidence>
<organism evidence="4">
    <name type="scientific">Rhodococcus hoagii (strain 103S)</name>
    <name type="common">Rhodococcus equi</name>
    <dbReference type="NCBI Taxonomy" id="685727"/>
    <lineage>
        <taxon>Bacteria</taxon>
        <taxon>Bacillati</taxon>
        <taxon>Actinomycetota</taxon>
        <taxon>Actinomycetes</taxon>
        <taxon>Mycobacteriales</taxon>
        <taxon>Nocardiaceae</taxon>
        <taxon>Prescottella</taxon>
    </lineage>
</organism>
<feature type="transmembrane region" description="Helical" evidence="1">
    <location>
        <begin position="31"/>
        <end position="51"/>
    </location>
</feature>
<dbReference type="PANTHER" id="PTHR33371">
    <property type="entry name" value="INTERMEMBRANE PHOSPHOLIPID TRANSPORT SYSTEM BINDING PROTEIN MLAD-RELATED"/>
    <property type="match status" value="1"/>
</dbReference>
<feature type="domain" description="Mce/MlaD" evidence="2">
    <location>
        <begin position="60"/>
        <end position="134"/>
    </location>
</feature>
<dbReference type="InterPro" id="IPR052336">
    <property type="entry name" value="MlaD_Phospholipid_Transporter"/>
</dbReference>
<evidence type="ECO:0000313" key="5">
    <source>
        <dbReference type="Proteomes" id="UP000006892"/>
    </source>
</evidence>
<name>A0A3S5Y1X9_RHOH1</name>
<reference evidence="4" key="1">
    <citation type="journal article" date="2010" name="PLoS Genet.">
        <title>The genome of a pathogenic rhodococcus: cooptive virulence underpinned by key gene acquisitions.</title>
        <authorList>
            <person name="Letek M."/>
            <person name="Gonzalez P."/>
            <person name="Macarthur I."/>
            <person name="Rodriguez H."/>
            <person name="Freeman T.C."/>
            <person name="Valero-Rello A."/>
            <person name="Blanco M."/>
            <person name="Buckley T."/>
            <person name="Cherevach I."/>
            <person name="Fahey R."/>
            <person name="Hapeshi A."/>
            <person name="Holdstock J."/>
            <person name="Leadon D."/>
            <person name="Navas J."/>
            <person name="Ocampo A."/>
            <person name="Quail M.A."/>
            <person name="Sanders M."/>
            <person name="Scortti M.M."/>
            <person name="Prescott J.F."/>
            <person name="Fogarty U."/>
            <person name="Meijer W.G."/>
            <person name="Parkhill J."/>
            <person name="Bentley S.D."/>
            <person name="Vazquez-Boland J.A."/>
        </authorList>
    </citation>
    <scope>NUCLEOTIDE SEQUENCE [LARGE SCALE GENOMIC DNA]</scope>
    <source>
        <strain evidence="4 5">103S</strain>
    </source>
</reference>
<accession>A0A3S5Y1X9</accession>
<gene>
    <name evidence="4" type="primary">mce1C</name>
    <name evidence="4" type="ordered locus">REQ_04110</name>
</gene>
<dbReference type="InterPro" id="IPR024516">
    <property type="entry name" value="Mce_C"/>
</dbReference>
<dbReference type="KEGG" id="req:REQ_04110"/>
<keyword evidence="1" id="KW-1133">Transmembrane helix</keyword>
<sequence>MMFVVKVIDVVVGAWLFLFRGERRPGSGAPLALGTVGIVLLVAGLAAAIGIPKLWYLSRTSPYSAELANASGLSDGDPVYVAGVPAGRVEGIDIAGNHVRVDFRLDDGQPLGNRTTASVRLETVLGKRYLEVVPAGVVTAENADATAANVIPLARTTVPYSLDDMSRDATDAATEIDTASLEAMMRTLSEVMPDDPEQLGRVLAGVSGASAVVSRNAEQIDQLLEMSRSVSDLAVRQGDSLSTTVANAQTIVRTLAVRREVLTELVENLRSVLSSLASTYTEHEEEFGQMTTNLVDVTDTLQRNADHIGQILDRLPRALRAATDATGNGAWTDVTAPAAVVPDNLLCALGVMQGCR</sequence>
<dbReference type="EMBL" id="FN563149">
    <property type="protein sequence ID" value="CBH46547.1"/>
    <property type="molecule type" value="Genomic_DNA"/>
</dbReference>
<dbReference type="PANTHER" id="PTHR33371:SF18">
    <property type="entry name" value="MCE-FAMILY PROTEIN MCE3C"/>
    <property type="match status" value="1"/>
</dbReference>
<evidence type="ECO:0000259" key="3">
    <source>
        <dbReference type="Pfam" id="PF11887"/>
    </source>
</evidence>